<evidence type="ECO:0000256" key="1">
    <source>
        <dbReference type="ARBA" id="ARBA00001946"/>
    </source>
</evidence>
<dbReference type="GO" id="GO:0032263">
    <property type="term" value="P:GMP salvage"/>
    <property type="evidence" value="ECO:0007669"/>
    <property type="project" value="TreeGrafter"/>
</dbReference>
<dbReference type="PANTHER" id="PTHR43340:SF1">
    <property type="entry name" value="HYPOXANTHINE PHOSPHORIBOSYLTRANSFERASE"/>
    <property type="match status" value="1"/>
</dbReference>
<dbReference type="PANTHER" id="PTHR43340">
    <property type="entry name" value="HYPOXANTHINE-GUANINE PHOSPHORIBOSYLTRANSFERASE"/>
    <property type="match status" value="1"/>
</dbReference>
<comment type="catalytic activity">
    <reaction evidence="13">
        <text>GMP + diphosphate = guanine + 5-phospho-alpha-D-ribose 1-diphosphate</text>
        <dbReference type="Rhea" id="RHEA:25424"/>
        <dbReference type="ChEBI" id="CHEBI:16235"/>
        <dbReference type="ChEBI" id="CHEBI:33019"/>
        <dbReference type="ChEBI" id="CHEBI:58017"/>
        <dbReference type="ChEBI" id="CHEBI:58115"/>
        <dbReference type="EC" id="2.4.2.8"/>
    </reaction>
    <physiologicalReaction direction="right-to-left" evidence="13">
        <dbReference type="Rhea" id="RHEA:25426"/>
    </physiologicalReaction>
</comment>
<evidence type="ECO:0000256" key="7">
    <source>
        <dbReference type="ARBA" id="ARBA00022676"/>
    </source>
</evidence>
<comment type="similarity">
    <text evidence="4 15">Belongs to the purine/pyrimidine phosphoribosyltransferase family.</text>
</comment>
<reference evidence="17 18" key="2">
    <citation type="journal article" date="2011" name="Stand. Genomic Sci.">
        <title>Complete genome sequence of Leadbetterella byssophila type strain (4M15).</title>
        <authorList>
            <person name="Abt B."/>
            <person name="Teshima H."/>
            <person name="Lucas S."/>
            <person name="Lapidus A."/>
            <person name="Del Rio T.G."/>
            <person name="Nolan M."/>
            <person name="Tice H."/>
            <person name="Cheng J.F."/>
            <person name="Pitluck S."/>
            <person name="Liolios K."/>
            <person name="Pagani I."/>
            <person name="Ivanova N."/>
            <person name="Mavromatis K."/>
            <person name="Pati A."/>
            <person name="Tapia R."/>
            <person name="Han C."/>
            <person name="Goodwin L."/>
            <person name="Chen A."/>
            <person name="Palaniappan K."/>
            <person name="Land M."/>
            <person name="Hauser L."/>
            <person name="Chang Y.J."/>
            <person name="Jeffries C.D."/>
            <person name="Rohde M."/>
            <person name="Goker M."/>
            <person name="Tindall B.J."/>
            <person name="Detter J.C."/>
            <person name="Woyke T."/>
            <person name="Bristow J."/>
            <person name="Eisen J.A."/>
            <person name="Markowitz V."/>
            <person name="Hugenholtz P."/>
            <person name="Klenk H.P."/>
            <person name="Kyrpides N.C."/>
        </authorList>
    </citation>
    <scope>NUCLEOTIDE SEQUENCE [LARGE SCALE GENOMIC DNA]</scope>
    <source>
        <strain evidence="18">DSM 17132 / JCM 16389 / KACC 11308 / NBRC 106382 / 4M15</strain>
    </source>
</reference>
<dbReference type="GO" id="GO:0004422">
    <property type="term" value="F:hypoxanthine phosphoribosyltransferase activity"/>
    <property type="evidence" value="ECO:0007669"/>
    <property type="project" value="InterPro"/>
</dbReference>
<evidence type="ECO:0000256" key="9">
    <source>
        <dbReference type="ARBA" id="ARBA00022723"/>
    </source>
</evidence>
<dbReference type="InterPro" id="IPR000836">
    <property type="entry name" value="PRTase_dom"/>
</dbReference>
<dbReference type="KEGG" id="lby:Lbys_1592"/>
<dbReference type="SUPFAM" id="SSF53271">
    <property type="entry name" value="PRTase-like"/>
    <property type="match status" value="1"/>
</dbReference>
<dbReference type="GO" id="GO:0000166">
    <property type="term" value="F:nucleotide binding"/>
    <property type="evidence" value="ECO:0007669"/>
    <property type="project" value="UniProtKB-KW"/>
</dbReference>
<dbReference type="Proteomes" id="UP000007435">
    <property type="component" value="Chromosome"/>
</dbReference>
<dbReference type="STRING" id="649349.Lbys_1592"/>
<dbReference type="Pfam" id="PF00156">
    <property type="entry name" value="Pribosyltran"/>
    <property type="match status" value="1"/>
</dbReference>
<dbReference type="GO" id="GO:0006166">
    <property type="term" value="P:purine ribonucleoside salvage"/>
    <property type="evidence" value="ECO:0007669"/>
    <property type="project" value="UniProtKB-KW"/>
</dbReference>
<dbReference type="eggNOG" id="COG0634">
    <property type="taxonomic scope" value="Bacteria"/>
</dbReference>
<dbReference type="InterPro" id="IPR029057">
    <property type="entry name" value="PRTase-like"/>
</dbReference>
<feature type="domain" description="Phosphoribosyltransferase" evidence="16">
    <location>
        <begin position="16"/>
        <end position="161"/>
    </location>
</feature>
<keyword evidence="9 15" id="KW-0479">Metal-binding</keyword>
<evidence type="ECO:0000256" key="13">
    <source>
        <dbReference type="ARBA" id="ARBA00048811"/>
    </source>
</evidence>
<comment type="subcellular location">
    <subcellularLocation>
        <location evidence="2 15">Cytoplasm</location>
    </subcellularLocation>
</comment>
<accession>E4RY89</accession>
<evidence type="ECO:0000259" key="16">
    <source>
        <dbReference type="Pfam" id="PF00156"/>
    </source>
</evidence>
<dbReference type="OrthoDB" id="9802824at2"/>
<dbReference type="EMBL" id="CP002305">
    <property type="protein sequence ID" value="ADQ17300.1"/>
    <property type="molecule type" value="Genomic_DNA"/>
</dbReference>
<name>E4RY89_LEAB4</name>
<dbReference type="HOGENOM" id="CLU_073615_0_2_10"/>
<dbReference type="RefSeq" id="WP_013408349.1">
    <property type="nucleotide sequence ID" value="NC_014655.1"/>
</dbReference>
<keyword evidence="10 15" id="KW-0660">Purine salvage</keyword>
<reference key="1">
    <citation type="submission" date="2010-11" db="EMBL/GenBank/DDBJ databases">
        <title>The complete genome of Leadbetterella byssophila DSM 17132.</title>
        <authorList>
            <consortium name="US DOE Joint Genome Institute (JGI-PGF)"/>
            <person name="Lucas S."/>
            <person name="Copeland A."/>
            <person name="Lapidus A."/>
            <person name="Glavina del Rio T."/>
            <person name="Dalin E."/>
            <person name="Tice H."/>
            <person name="Bruce D."/>
            <person name="Goodwin L."/>
            <person name="Pitluck S."/>
            <person name="Kyrpides N."/>
            <person name="Mavromatis K."/>
            <person name="Ivanova N."/>
            <person name="Teshima H."/>
            <person name="Brettin T."/>
            <person name="Detter J.C."/>
            <person name="Han C."/>
            <person name="Tapia R."/>
            <person name="Land M."/>
            <person name="Hauser L."/>
            <person name="Markowitz V."/>
            <person name="Cheng J.-F."/>
            <person name="Hugenholtz P."/>
            <person name="Woyke T."/>
            <person name="Wu D."/>
            <person name="Tindall B."/>
            <person name="Pomrenke H.G."/>
            <person name="Brambilla E."/>
            <person name="Klenk H.-P."/>
            <person name="Eisen J.A."/>
        </authorList>
    </citation>
    <scope>NUCLEOTIDE SEQUENCE [LARGE SCALE GENOMIC DNA]</scope>
    <source>
        <strain>DSM 17132</strain>
    </source>
</reference>
<dbReference type="GO" id="GO:0005829">
    <property type="term" value="C:cytosol"/>
    <property type="evidence" value="ECO:0007669"/>
    <property type="project" value="TreeGrafter"/>
</dbReference>
<organism evidence="17 18">
    <name type="scientific">Leadbetterella byssophila (strain DSM 17132 / JCM 16389 / KACC 11308 / NBRC 106382 / 4M15)</name>
    <dbReference type="NCBI Taxonomy" id="649349"/>
    <lineage>
        <taxon>Bacteria</taxon>
        <taxon>Pseudomonadati</taxon>
        <taxon>Bacteroidota</taxon>
        <taxon>Cytophagia</taxon>
        <taxon>Cytophagales</taxon>
        <taxon>Leadbetterellaceae</taxon>
        <taxon>Leadbetterella</taxon>
    </lineage>
</organism>
<keyword evidence="6 15" id="KW-0963">Cytoplasm</keyword>
<evidence type="ECO:0000256" key="6">
    <source>
        <dbReference type="ARBA" id="ARBA00022490"/>
    </source>
</evidence>
<keyword evidence="12 15" id="KW-0460">Magnesium</keyword>
<dbReference type="GO" id="GO:0046100">
    <property type="term" value="P:hypoxanthine metabolic process"/>
    <property type="evidence" value="ECO:0007669"/>
    <property type="project" value="TreeGrafter"/>
</dbReference>
<gene>
    <name evidence="17" type="ordered locus">Lbys_1592</name>
</gene>
<keyword evidence="11 15" id="KW-0547">Nucleotide-binding</keyword>
<evidence type="ECO:0000256" key="10">
    <source>
        <dbReference type="ARBA" id="ARBA00022726"/>
    </source>
</evidence>
<evidence type="ECO:0000256" key="11">
    <source>
        <dbReference type="ARBA" id="ARBA00022741"/>
    </source>
</evidence>
<dbReference type="UniPathway" id="UPA00591">
    <property type="reaction ID" value="UER00648"/>
</dbReference>
<comment type="pathway">
    <text evidence="3 15">Purine metabolism; IMP biosynthesis via salvage pathway; IMP from hypoxanthine: step 1/1.</text>
</comment>
<evidence type="ECO:0000256" key="5">
    <source>
        <dbReference type="ARBA" id="ARBA00011895"/>
    </source>
</evidence>
<comment type="cofactor">
    <cofactor evidence="1 15">
        <name>Mg(2+)</name>
        <dbReference type="ChEBI" id="CHEBI:18420"/>
    </cofactor>
</comment>
<proteinExistence type="inferred from homology"/>
<evidence type="ECO:0000256" key="15">
    <source>
        <dbReference type="RuleBase" id="RU364099"/>
    </source>
</evidence>
<dbReference type="InterPro" id="IPR005904">
    <property type="entry name" value="Hxn_phspho_trans"/>
</dbReference>
<dbReference type="InterPro" id="IPR050408">
    <property type="entry name" value="HGPRT"/>
</dbReference>
<comment type="catalytic activity">
    <reaction evidence="14">
        <text>IMP + diphosphate = hypoxanthine + 5-phospho-alpha-D-ribose 1-diphosphate</text>
        <dbReference type="Rhea" id="RHEA:17973"/>
        <dbReference type="ChEBI" id="CHEBI:17368"/>
        <dbReference type="ChEBI" id="CHEBI:33019"/>
        <dbReference type="ChEBI" id="CHEBI:58017"/>
        <dbReference type="ChEBI" id="CHEBI:58053"/>
        <dbReference type="EC" id="2.4.2.8"/>
    </reaction>
    <physiologicalReaction direction="right-to-left" evidence="14">
        <dbReference type="Rhea" id="RHEA:17975"/>
    </physiologicalReaction>
</comment>
<dbReference type="EC" id="2.4.2.8" evidence="5 15"/>
<dbReference type="GO" id="GO:0032264">
    <property type="term" value="P:IMP salvage"/>
    <property type="evidence" value="ECO:0007669"/>
    <property type="project" value="UniProtKB-UniPathway"/>
</dbReference>
<keyword evidence="8 15" id="KW-0808">Transferase</keyword>
<dbReference type="AlphaFoldDB" id="E4RY89"/>
<evidence type="ECO:0000256" key="4">
    <source>
        <dbReference type="ARBA" id="ARBA00008391"/>
    </source>
</evidence>
<dbReference type="Gene3D" id="3.40.50.2020">
    <property type="match status" value="1"/>
</dbReference>
<dbReference type="GO" id="GO:0052657">
    <property type="term" value="F:guanine phosphoribosyltransferase activity"/>
    <property type="evidence" value="ECO:0007669"/>
    <property type="project" value="RHEA"/>
</dbReference>
<protein>
    <recommendedName>
        <fullName evidence="5 15">Hypoxanthine phosphoribosyltransferase</fullName>
        <ecNumber evidence="5 15">2.4.2.8</ecNumber>
    </recommendedName>
</protein>
<evidence type="ECO:0000256" key="2">
    <source>
        <dbReference type="ARBA" id="ARBA00004496"/>
    </source>
</evidence>
<evidence type="ECO:0000256" key="3">
    <source>
        <dbReference type="ARBA" id="ARBA00004669"/>
    </source>
</evidence>
<dbReference type="GO" id="GO:0006178">
    <property type="term" value="P:guanine salvage"/>
    <property type="evidence" value="ECO:0007669"/>
    <property type="project" value="TreeGrafter"/>
</dbReference>
<evidence type="ECO:0000313" key="17">
    <source>
        <dbReference type="EMBL" id="ADQ17300.1"/>
    </source>
</evidence>
<keyword evidence="7 15" id="KW-0328">Glycosyltransferase</keyword>
<dbReference type="CDD" id="cd06223">
    <property type="entry name" value="PRTases_typeI"/>
    <property type="match status" value="1"/>
</dbReference>
<sequence length="177" mass="19993">MIQVLDLKFKEYITAEQIQARVREIAEELNTKYSGKNPLFLGILNGSFMFIADIFKNVNIPCEVSFLKINSYQDTSSTEKIKELIGLNQSIEGRHVIILEDIVDTGRTLDYILRTVLAQKPASVEVATLLYKPSATIIPVPIHYVGFEIENQFVLGYGLDYNGYGRNSNSILIKVDE</sequence>
<evidence type="ECO:0000256" key="14">
    <source>
        <dbReference type="ARBA" id="ARBA00049402"/>
    </source>
</evidence>
<dbReference type="NCBIfam" id="TIGR01203">
    <property type="entry name" value="HGPRTase"/>
    <property type="match status" value="1"/>
</dbReference>
<keyword evidence="18" id="KW-1185">Reference proteome</keyword>
<evidence type="ECO:0000256" key="8">
    <source>
        <dbReference type="ARBA" id="ARBA00022679"/>
    </source>
</evidence>
<evidence type="ECO:0000256" key="12">
    <source>
        <dbReference type="ARBA" id="ARBA00022842"/>
    </source>
</evidence>
<dbReference type="GO" id="GO:0000287">
    <property type="term" value="F:magnesium ion binding"/>
    <property type="evidence" value="ECO:0007669"/>
    <property type="project" value="TreeGrafter"/>
</dbReference>
<evidence type="ECO:0000313" key="18">
    <source>
        <dbReference type="Proteomes" id="UP000007435"/>
    </source>
</evidence>